<evidence type="ECO:0000313" key="2">
    <source>
        <dbReference type="EMBL" id="KAF2832399.1"/>
    </source>
</evidence>
<feature type="non-terminal residue" evidence="2">
    <location>
        <position position="85"/>
    </location>
</feature>
<name>A0A6A7AIA2_9PLEO</name>
<keyword evidence="3" id="KW-1185">Reference proteome</keyword>
<accession>A0A6A7AIA2</accession>
<dbReference type="AlphaFoldDB" id="A0A6A7AIA2"/>
<reference evidence="2" key="1">
    <citation type="journal article" date="2020" name="Stud. Mycol.">
        <title>101 Dothideomycetes genomes: a test case for predicting lifestyles and emergence of pathogens.</title>
        <authorList>
            <person name="Haridas S."/>
            <person name="Albert R."/>
            <person name="Binder M."/>
            <person name="Bloem J."/>
            <person name="Labutti K."/>
            <person name="Salamov A."/>
            <person name="Andreopoulos B."/>
            <person name="Baker S."/>
            <person name="Barry K."/>
            <person name="Bills G."/>
            <person name="Bluhm B."/>
            <person name="Cannon C."/>
            <person name="Castanera R."/>
            <person name="Culley D."/>
            <person name="Daum C."/>
            <person name="Ezra D."/>
            <person name="Gonzalez J."/>
            <person name="Henrissat B."/>
            <person name="Kuo A."/>
            <person name="Liang C."/>
            <person name="Lipzen A."/>
            <person name="Lutzoni F."/>
            <person name="Magnuson J."/>
            <person name="Mondo S."/>
            <person name="Nolan M."/>
            <person name="Ohm R."/>
            <person name="Pangilinan J."/>
            <person name="Park H.-J."/>
            <person name="Ramirez L."/>
            <person name="Alfaro M."/>
            <person name="Sun H."/>
            <person name="Tritt A."/>
            <person name="Yoshinaga Y."/>
            <person name="Zwiers L.-H."/>
            <person name="Turgeon B."/>
            <person name="Goodwin S."/>
            <person name="Spatafora J."/>
            <person name="Crous P."/>
            <person name="Grigoriev I."/>
        </authorList>
    </citation>
    <scope>NUCLEOTIDE SEQUENCE</scope>
    <source>
        <strain evidence="2">CBS 113818</strain>
    </source>
</reference>
<protein>
    <submittedName>
        <fullName evidence="2">Uncharacterized protein</fullName>
    </submittedName>
</protein>
<dbReference type="OrthoDB" id="3774564at2759"/>
<dbReference type="Proteomes" id="UP000799424">
    <property type="component" value="Unassembled WGS sequence"/>
</dbReference>
<feature type="non-terminal residue" evidence="2">
    <location>
        <position position="1"/>
    </location>
</feature>
<evidence type="ECO:0000256" key="1">
    <source>
        <dbReference type="SAM" id="MobiDB-lite"/>
    </source>
</evidence>
<dbReference type="EMBL" id="MU006217">
    <property type="protein sequence ID" value="KAF2832399.1"/>
    <property type="molecule type" value="Genomic_DNA"/>
</dbReference>
<proteinExistence type="predicted"/>
<feature type="compositionally biased region" description="Polar residues" evidence="1">
    <location>
        <begin position="1"/>
        <end position="14"/>
    </location>
</feature>
<organism evidence="2 3">
    <name type="scientific">Ophiobolus disseminans</name>
    <dbReference type="NCBI Taxonomy" id="1469910"/>
    <lineage>
        <taxon>Eukaryota</taxon>
        <taxon>Fungi</taxon>
        <taxon>Dikarya</taxon>
        <taxon>Ascomycota</taxon>
        <taxon>Pezizomycotina</taxon>
        <taxon>Dothideomycetes</taxon>
        <taxon>Pleosporomycetidae</taxon>
        <taxon>Pleosporales</taxon>
        <taxon>Pleosporineae</taxon>
        <taxon>Phaeosphaeriaceae</taxon>
        <taxon>Ophiobolus</taxon>
    </lineage>
</organism>
<evidence type="ECO:0000313" key="3">
    <source>
        <dbReference type="Proteomes" id="UP000799424"/>
    </source>
</evidence>
<gene>
    <name evidence="2" type="ORF">CC86DRAFT_276810</name>
</gene>
<feature type="region of interest" description="Disordered" evidence="1">
    <location>
        <begin position="1"/>
        <end position="22"/>
    </location>
</feature>
<sequence>TQANSPMSTRTQPGQPHLTGARTVRSAARIESVTCRCHDLNSHGDAFTFDCEEWAEDKNGKLISWSTAMTRILDSYGRNTMTRQE</sequence>